<dbReference type="PATRIC" id="fig|573737.6.peg.5293"/>
<dbReference type="AlphaFoldDB" id="A0A0G3IF76"/>
<evidence type="ECO:0000256" key="1">
    <source>
        <dbReference type="SAM" id="MobiDB-lite"/>
    </source>
</evidence>
<keyword evidence="3" id="KW-1185">Reference proteome</keyword>
<feature type="compositionally biased region" description="Low complexity" evidence="1">
    <location>
        <begin position="8"/>
        <end position="24"/>
    </location>
</feature>
<dbReference type="EMBL" id="CP011518">
    <property type="protein sequence ID" value="AKK24576.1"/>
    <property type="molecule type" value="Genomic_DNA"/>
</dbReference>
<feature type="compositionally biased region" description="Pro residues" evidence="1">
    <location>
        <begin position="25"/>
        <end position="37"/>
    </location>
</feature>
<proteinExistence type="predicted"/>
<sequence>MRAHATTRARPVARPALGRAALLPLPVPTSMPGPAPSTPRRGVPRERLQHPLSVYDAPLEVAA</sequence>
<keyword evidence="2" id="KW-0614">Plasmid</keyword>
<dbReference type="Proteomes" id="UP000035050">
    <property type="component" value="Plasmid pPO70-1"/>
</dbReference>
<dbReference type="KEGG" id="pox:MB84_27330"/>
<evidence type="ECO:0000313" key="2">
    <source>
        <dbReference type="EMBL" id="AKK24576.1"/>
    </source>
</evidence>
<reference evidence="2" key="1">
    <citation type="submission" date="2016-06" db="EMBL/GenBank/DDBJ databases">
        <title>Pandoraea oxalativorans DSM 23570 Genome Sequencing.</title>
        <authorList>
            <person name="Ee R."/>
            <person name="Lim Y.-L."/>
            <person name="Yong D."/>
            <person name="Yin W.-F."/>
            <person name="Chan K.-G."/>
        </authorList>
    </citation>
    <scope>NUCLEOTIDE SEQUENCE</scope>
    <source>
        <strain evidence="2">DSM 23570</strain>
        <plasmid evidence="2">pPO70-1</plasmid>
    </source>
</reference>
<protein>
    <submittedName>
        <fullName evidence="2">Uncharacterized protein</fullName>
    </submittedName>
</protein>
<organism evidence="2 3">
    <name type="scientific">Pandoraea oxalativorans</name>
    <dbReference type="NCBI Taxonomy" id="573737"/>
    <lineage>
        <taxon>Bacteria</taxon>
        <taxon>Pseudomonadati</taxon>
        <taxon>Pseudomonadota</taxon>
        <taxon>Betaproteobacteria</taxon>
        <taxon>Burkholderiales</taxon>
        <taxon>Burkholderiaceae</taxon>
        <taxon>Pandoraea</taxon>
    </lineage>
</organism>
<gene>
    <name evidence="2" type="ORF">MB84_27330</name>
</gene>
<accession>A0A0G3IF76</accession>
<name>A0A0G3IF76_9BURK</name>
<geneLocation type="plasmid" evidence="2 3">
    <name>pPO70-1</name>
</geneLocation>
<evidence type="ECO:0000313" key="3">
    <source>
        <dbReference type="Proteomes" id="UP000035050"/>
    </source>
</evidence>
<feature type="region of interest" description="Disordered" evidence="1">
    <location>
        <begin position="1"/>
        <end position="50"/>
    </location>
</feature>